<accession>A0ABV3P6R8</accession>
<reference evidence="2 3" key="1">
    <citation type="submission" date="2024-07" db="EMBL/GenBank/DDBJ databases">
        <authorList>
            <person name="Thanompreechachai J."/>
            <person name="Duangmal K."/>
        </authorList>
    </citation>
    <scope>NUCLEOTIDE SEQUENCE [LARGE SCALE GENOMIC DNA]</scope>
    <source>
        <strain evidence="2 3">KCTC 19886</strain>
    </source>
</reference>
<evidence type="ECO:0000256" key="1">
    <source>
        <dbReference type="SAM" id="Phobius"/>
    </source>
</evidence>
<evidence type="ECO:0000313" key="3">
    <source>
        <dbReference type="Proteomes" id="UP001555826"/>
    </source>
</evidence>
<feature type="transmembrane region" description="Helical" evidence="1">
    <location>
        <begin position="51"/>
        <end position="71"/>
    </location>
</feature>
<keyword evidence="1" id="KW-0812">Transmembrane</keyword>
<dbReference type="RefSeq" id="WP_367638157.1">
    <property type="nucleotide sequence ID" value="NZ_JBFNQN010000006.1"/>
</dbReference>
<keyword evidence="3" id="KW-1185">Reference proteome</keyword>
<proteinExistence type="predicted"/>
<protein>
    <recommendedName>
        <fullName evidence="4">PknH-like protein</fullName>
    </recommendedName>
</protein>
<name>A0ABV3P6R8_9ACTN</name>
<comment type="caution">
    <text evidence="2">The sequence shown here is derived from an EMBL/GenBank/DDBJ whole genome shotgun (WGS) entry which is preliminary data.</text>
</comment>
<keyword evidence="1" id="KW-0472">Membrane</keyword>
<dbReference type="EMBL" id="JBFNQN010000006">
    <property type="protein sequence ID" value="MEW9265202.1"/>
    <property type="molecule type" value="Genomic_DNA"/>
</dbReference>
<dbReference type="Proteomes" id="UP001555826">
    <property type="component" value="Unassembled WGS sequence"/>
</dbReference>
<evidence type="ECO:0000313" key="2">
    <source>
        <dbReference type="EMBL" id="MEW9265202.1"/>
    </source>
</evidence>
<evidence type="ECO:0008006" key="4">
    <source>
        <dbReference type="Google" id="ProtNLM"/>
    </source>
</evidence>
<organism evidence="2 3">
    <name type="scientific">Kineococcus endophyticus</name>
    <dbReference type="NCBI Taxonomy" id="1181883"/>
    <lineage>
        <taxon>Bacteria</taxon>
        <taxon>Bacillati</taxon>
        <taxon>Actinomycetota</taxon>
        <taxon>Actinomycetes</taxon>
        <taxon>Kineosporiales</taxon>
        <taxon>Kineosporiaceae</taxon>
        <taxon>Kineococcus</taxon>
    </lineage>
</organism>
<sequence>MSEHRRGADPGDDDLVRALRRAGAADVGVDVSALVAGARGRARTIRRRRQGVAGVVAVLALGVPFGVSQWGQDPTSVRPVVPATPSPTVTAVPNEALLSTRDVDAVVPGLELLGQDVSTNSGFCQDDAYDGTSTVVDSRAAGWGGSPTARSGPPEDVGLRVLLFRGTAAQEWMAATAQDAQDCTTTQLGGAVWMLAPAAVDAEQVVAGYRAATLGDDPSWNATVVARTGQLVVKVTTTTYQPDGQSALDQAAALASRELQLAADLTDAGGGAR</sequence>
<keyword evidence="1" id="KW-1133">Transmembrane helix</keyword>
<gene>
    <name evidence="2" type="ORF">AB1207_10625</name>
</gene>